<gene>
    <name evidence="1" type="ORF">F4553_001981</name>
</gene>
<comment type="caution">
    <text evidence="1">The sequence shown here is derived from an EMBL/GenBank/DDBJ whole genome shotgun (WGS) entry which is preliminary data.</text>
</comment>
<dbReference type="Gene3D" id="3.40.50.300">
    <property type="entry name" value="P-loop containing nucleotide triphosphate hydrolases"/>
    <property type="match status" value="1"/>
</dbReference>
<proteinExistence type="predicted"/>
<dbReference type="Pfam" id="PF13558">
    <property type="entry name" value="SbcC_Walker_B"/>
    <property type="match status" value="1"/>
</dbReference>
<keyword evidence="2" id="KW-1185">Reference proteome</keyword>
<dbReference type="Proteomes" id="UP000587527">
    <property type="component" value="Unassembled WGS sequence"/>
</dbReference>
<accession>A0A841BPD4</accession>
<protein>
    <submittedName>
        <fullName evidence="1">Uncharacterized protein YPO0396</fullName>
    </submittedName>
</protein>
<evidence type="ECO:0000313" key="2">
    <source>
        <dbReference type="Proteomes" id="UP000587527"/>
    </source>
</evidence>
<dbReference type="SUPFAM" id="SSF52540">
    <property type="entry name" value="P-loop containing nucleoside triphosphate hydrolases"/>
    <property type="match status" value="1"/>
</dbReference>
<sequence length="231" mass="25739">MNDELEQRPTSTGMRLRLKWDVARNAPDGLAELRKRQLRQSTDVWSESDRRNVGDFLQQQIARERARDDAGTWSEQLSRALDYRAWHQFAIQRYRDGQWVPASGPASGGERVLAASIPLFAAASSYYGSASNRHAPRLIALDEAFAGVDDDSRAKCLGLLASFDLDVVMTSEREWGCYPQVPGLAIAQLSRREGIDAVLVTPWRWDGHGHRYAVPRPRSQAGSASAAEADD</sequence>
<organism evidence="1 2">
    <name type="scientific">Allocatelliglobosispora scoriae</name>
    <dbReference type="NCBI Taxonomy" id="643052"/>
    <lineage>
        <taxon>Bacteria</taxon>
        <taxon>Bacillati</taxon>
        <taxon>Actinomycetota</taxon>
        <taxon>Actinomycetes</taxon>
        <taxon>Micromonosporales</taxon>
        <taxon>Micromonosporaceae</taxon>
        <taxon>Allocatelliglobosispora</taxon>
    </lineage>
</organism>
<dbReference type="InterPro" id="IPR027417">
    <property type="entry name" value="P-loop_NTPase"/>
</dbReference>
<evidence type="ECO:0000313" key="1">
    <source>
        <dbReference type="EMBL" id="MBB5868602.1"/>
    </source>
</evidence>
<dbReference type="AlphaFoldDB" id="A0A841BPD4"/>
<reference evidence="1 2" key="1">
    <citation type="submission" date="2020-08" db="EMBL/GenBank/DDBJ databases">
        <title>Sequencing the genomes of 1000 actinobacteria strains.</title>
        <authorList>
            <person name="Klenk H.-P."/>
        </authorList>
    </citation>
    <scope>NUCLEOTIDE SEQUENCE [LARGE SCALE GENOMIC DNA]</scope>
    <source>
        <strain evidence="1 2">DSM 45362</strain>
    </source>
</reference>
<name>A0A841BPD4_9ACTN</name>
<dbReference type="EMBL" id="JACHMN010000002">
    <property type="protein sequence ID" value="MBB5868602.1"/>
    <property type="molecule type" value="Genomic_DNA"/>
</dbReference>
<dbReference type="RefSeq" id="WP_184834660.1">
    <property type="nucleotide sequence ID" value="NZ_JACHMN010000002.1"/>
</dbReference>